<dbReference type="KEGG" id="nyu:D7D52_36000"/>
<evidence type="ECO:0008006" key="5">
    <source>
        <dbReference type="Google" id="ProtNLM"/>
    </source>
</evidence>
<feature type="transmembrane region" description="Helical" evidence="2">
    <location>
        <begin position="482"/>
        <end position="501"/>
    </location>
</feature>
<feature type="compositionally biased region" description="Basic and acidic residues" evidence="1">
    <location>
        <begin position="1"/>
        <end position="10"/>
    </location>
</feature>
<dbReference type="EMBL" id="CP032568">
    <property type="protein sequence ID" value="AYF78343.1"/>
    <property type="molecule type" value="Genomic_DNA"/>
</dbReference>
<keyword evidence="2" id="KW-1133">Transmembrane helix</keyword>
<organism evidence="3 4">
    <name type="scientific">Nocardia yunnanensis</name>
    <dbReference type="NCBI Taxonomy" id="2382165"/>
    <lineage>
        <taxon>Bacteria</taxon>
        <taxon>Bacillati</taxon>
        <taxon>Actinomycetota</taxon>
        <taxon>Actinomycetes</taxon>
        <taxon>Mycobacteriales</taxon>
        <taxon>Nocardiaceae</taxon>
        <taxon>Nocardia</taxon>
    </lineage>
</organism>
<feature type="compositionally biased region" description="Polar residues" evidence="1">
    <location>
        <begin position="379"/>
        <end position="388"/>
    </location>
</feature>
<accession>A0A386ZM10</accession>
<evidence type="ECO:0000313" key="3">
    <source>
        <dbReference type="EMBL" id="AYF78343.1"/>
    </source>
</evidence>
<feature type="transmembrane region" description="Helical" evidence="2">
    <location>
        <begin position="418"/>
        <end position="439"/>
    </location>
</feature>
<feature type="compositionally biased region" description="Low complexity" evidence="1">
    <location>
        <begin position="62"/>
        <end position="85"/>
    </location>
</feature>
<keyword evidence="4" id="KW-1185">Reference proteome</keyword>
<feature type="region of interest" description="Disordered" evidence="1">
    <location>
        <begin position="170"/>
        <end position="230"/>
    </location>
</feature>
<dbReference type="AlphaFoldDB" id="A0A386ZM10"/>
<evidence type="ECO:0000256" key="2">
    <source>
        <dbReference type="SAM" id="Phobius"/>
    </source>
</evidence>
<reference evidence="3 4" key="1">
    <citation type="submission" date="2018-09" db="EMBL/GenBank/DDBJ databases">
        <title>Nocardia yunnanensis sp. nov., an actinomycete isolated from a soil sample.</title>
        <authorList>
            <person name="Zhang J."/>
        </authorList>
    </citation>
    <scope>NUCLEOTIDE SEQUENCE [LARGE SCALE GENOMIC DNA]</scope>
    <source>
        <strain evidence="3 4">CFHS0054</strain>
    </source>
</reference>
<protein>
    <recommendedName>
        <fullName evidence="5">DUF2637 domain-containing protein</fullName>
    </recommendedName>
</protein>
<dbReference type="OrthoDB" id="4557746at2"/>
<gene>
    <name evidence="3" type="ORF">D7D52_36000</name>
</gene>
<keyword evidence="2" id="KW-0812">Transmembrane</keyword>
<name>A0A386ZM10_9NOCA</name>
<evidence type="ECO:0000256" key="1">
    <source>
        <dbReference type="SAM" id="MobiDB-lite"/>
    </source>
</evidence>
<feature type="region of interest" description="Disordered" evidence="1">
    <location>
        <begin position="272"/>
        <end position="295"/>
    </location>
</feature>
<feature type="transmembrane region" description="Helical" evidence="2">
    <location>
        <begin position="451"/>
        <end position="470"/>
    </location>
</feature>
<proteinExistence type="predicted"/>
<feature type="region of interest" description="Disordered" evidence="1">
    <location>
        <begin position="1"/>
        <end position="91"/>
    </location>
</feature>
<dbReference type="RefSeq" id="WP_120743426.1">
    <property type="nucleotide sequence ID" value="NZ_CP032568.1"/>
</dbReference>
<dbReference type="Proteomes" id="UP000267164">
    <property type="component" value="Chromosome"/>
</dbReference>
<evidence type="ECO:0000313" key="4">
    <source>
        <dbReference type="Proteomes" id="UP000267164"/>
    </source>
</evidence>
<keyword evidence="2" id="KW-0472">Membrane</keyword>
<sequence length="642" mass="67853">MTMAREHEADAPPDNPTVPTENGDTLRGVPTAPWGRVPDRDTVPSQNGDASPTVPTPASPIGDTVPTTVPTTGGDTVPTSPTVPTDPHREFLTDPAKTKKAKIQYAVRVLGTATRAPKPAEVADWLAGYDIEVTRSKVSPEVTAYKNEHGITSTGEFPVMTDERLAELDSDHRGDASPGRGDTVPDLPGDTVPTPADQGGQLAEEITETEEGRMDQGATSNGHRDPRTADLPRVPAEVAESFDTELASVLSTTNGNGRTIVPTPAPSRDRFQGWGHPHGDASPTVPVSPVPEGDTGASVPTGYAGTEGDTVPTSPTVPDIGDGLTSVHSSVPMGDGDDWVDGWSGVPTSTVPVPDTVHDTNGDASLRGGDARHGVPTAASPTVPTQAWVSPEPGTPEEGDAVGTGEGTSKRKAPAGEFGFYLASAVAMITSLDTSWRLFSDTLGVSNPVELVAMFAGLEISFVACAYHMGMSIRRRKEEPIPFVKTALWVLMCIAAVGAWINAGPLLGTARIAAGPGLAMLMLHLALSTERQANSSQRGTLAKIGSELRERFLSRLGLGNDDRDAAQRSRDRAAQRAAKLNAAPFAFLRTTRVRRAMRAARVSSDPAMMDKMLAEYDIEKHATSMRTLKRPNPFAKFDQPRS</sequence>
<feature type="region of interest" description="Disordered" evidence="1">
    <location>
        <begin position="349"/>
        <end position="410"/>
    </location>
</feature>